<dbReference type="PANTHER" id="PTHR46093">
    <property type="entry name" value="ACYL-COA-BINDING DOMAIN-CONTAINING PROTEIN 5"/>
    <property type="match status" value="1"/>
</dbReference>
<evidence type="ECO:0000256" key="1">
    <source>
        <dbReference type="ARBA" id="ARBA00022441"/>
    </source>
</evidence>
<evidence type="ECO:0000313" key="4">
    <source>
        <dbReference type="Proteomes" id="UP000009168"/>
    </source>
</evidence>
<dbReference type="OrthoDB" id="286745at2759"/>
<dbReference type="InParanoid" id="I7MIH7"/>
<dbReference type="STRING" id="312017.I7MIH7"/>
<evidence type="ECO:0000313" key="3">
    <source>
        <dbReference type="EMBL" id="EAR92983.4"/>
    </source>
</evidence>
<dbReference type="Pfam" id="PF24681">
    <property type="entry name" value="Kelch_KLHDC2_KLHL20_DRC7"/>
    <property type="match status" value="1"/>
</dbReference>
<accession>I7MIH7</accession>
<keyword evidence="1" id="KW-0880">Kelch repeat</keyword>
<dbReference type="PANTHER" id="PTHR46093:SF18">
    <property type="entry name" value="FIBRONECTIN TYPE-III DOMAIN-CONTAINING PROTEIN"/>
    <property type="match status" value="1"/>
</dbReference>
<dbReference type="SUPFAM" id="SSF117281">
    <property type="entry name" value="Kelch motif"/>
    <property type="match status" value="1"/>
</dbReference>
<keyword evidence="4" id="KW-1185">Reference proteome</keyword>
<dbReference type="FunCoup" id="I7MIH7">
    <property type="interactions" value="6"/>
</dbReference>
<dbReference type="Proteomes" id="UP000009168">
    <property type="component" value="Unassembled WGS sequence"/>
</dbReference>
<name>I7MIH7_TETTS</name>
<dbReference type="AlphaFoldDB" id="I7MIH7"/>
<sequence length="614" mass="71786">MQKNLHQQAQQGESIEQLTPIQDIKRKQISLNTPIDKIDNLDRRWQEIKVSGKNLESRSYHAICINGDYLYTYGGYENNETMSSLFARLKLQNHNDKYDWEIITTKSSLNPGTRRRHSLISFQDKIYLFGGQTSNYQTVRVNDLYEFNIQQNQWNIIKNNNKQILIPQLYSHNAFMYKNEMYIFGGYSTQSGYSNQLYSFNLINFSWRIIQPNLSPSKQITKRSGASLSLYNDYVFVFGGQNEDTRLNDLWCLNLSKADQQGNIIWQQINPEREIPSSRSGHQSVTYKNYIFIFGGMYNMTQELNDIQAYDVIQNRWIQVHTDSNFLYAESPLNKHKMKNQLRIQNDSNDSRSNSIRYSLKRADSYLTHNSQKNDSYIQNTNRKSQFRRQQSLISHNDNLQEVQNSKIQKHQYTYDIVQRGDMKNTYGQFGKYVKEQKQKDFQIKKQHFLSTFEIALASDKLSPIKQTQNLLNKHSKQMETLYSRSDSPMTAALKTSLYQIGNQSKNTFMLNGSSTYNSKFNEATIQNKKSQSLNKSFTLQAMNIKLPPISFEKEKSIVVGKKPCARDGHACCIVRQNQLLIFAGDRHNMSFNDLYLFDLDMAIQKHITGEHYE</sequence>
<dbReference type="Gene3D" id="2.120.10.80">
    <property type="entry name" value="Kelch-type beta propeller"/>
    <property type="match status" value="2"/>
</dbReference>
<dbReference type="InterPro" id="IPR015915">
    <property type="entry name" value="Kelch-typ_b-propeller"/>
</dbReference>
<organism evidence="3 4">
    <name type="scientific">Tetrahymena thermophila (strain SB210)</name>
    <dbReference type="NCBI Taxonomy" id="312017"/>
    <lineage>
        <taxon>Eukaryota</taxon>
        <taxon>Sar</taxon>
        <taxon>Alveolata</taxon>
        <taxon>Ciliophora</taxon>
        <taxon>Intramacronucleata</taxon>
        <taxon>Oligohymenophorea</taxon>
        <taxon>Hymenostomatida</taxon>
        <taxon>Tetrahymenina</taxon>
        <taxon>Tetrahymenidae</taxon>
        <taxon>Tetrahymena</taxon>
    </lineage>
</organism>
<dbReference type="EMBL" id="GG662740">
    <property type="protein sequence ID" value="EAR92983.4"/>
    <property type="molecule type" value="Genomic_DNA"/>
</dbReference>
<reference evidence="4" key="1">
    <citation type="journal article" date="2006" name="PLoS Biol.">
        <title>Macronuclear genome sequence of the ciliate Tetrahymena thermophila, a model eukaryote.</title>
        <authorList>
            <person name="Eisen J.A."/>
            <person name="Coyne R.S."/>
            <person name="Wu M."/>
            <person name="Wu D."/>
            <person name="Thiagarajan M."/>
            <person name="Wortman J.R."/>
            <person name="Badger J.H."/>
            <person name="Ren Q."/>
            <person name="Amedeo P."/>
            <person name="Jones K.M."/>
            <person name="Tallon L.J."/>
            <person name="Delcher A.L."/>
            <person name="Salzberg S.L."/>
            <person name="Silva J.C."/>
            <person name="Haas B.J."/>
            <person name="Majoros W.H."/>
            <person name="Farzad M."/>
            <person name="Carlton J.M."/>
            <person name="Smith R.K. Jr."/>
            <person name="Garg J."/>
            <person name="Pearlman R.E."/>
            <person name="Karrer K.M."/>
            <person name="Sun L."/>
            <person name="Manning G."/>
            <person name="Elde N.C."/>
            <person name="Turkewitz A.P."/>
            <person name="Asai D.J."/>
            <person name="Wilkes D.E."/>
            <person name="Wang Y."/>
            <person name="Cai H."/>
            <person name="Collins K."/>
            <person name="Stewart B.A."/>
            <person name="Lee S.R."/>
            <person name="Wilamowska K."/>
            <person name="Weinberg Z."/>
            <person name="Ruzzo W.L."/>
            <person name="Wloga D."/>
            <person name="Gaertig J."/>
            <person name="Frankel J."/>
            <person name="Tsao C.-C."/>
            <person name="Gorovsky M.A."/>
            <person name="Keeling P.J."/>
            <person name="Waller R.F."/>
            <person name="Patron N.J."/>
            <person name="Cherry J.M."/>
            <person name="Stover N.A."/>
            <person name="Krieger C.J."/>
            <person name="del Toro C."/>
            <person name="Ryder H.F."/>
            <person name="Williamson S.C."/>
            <person name="Barbeau R.A."/>
            <person name="Hamilton E.P."/>
            <person name="Orias E."/>
        </authorList>
    </citation>
    <scope>NUCLEOTIDE SEQUENCE [LARGE SCALE GENOMIC DNA]</scope>
    <source>
        <strain evidence="4">SB210</strain>
    </source>
</reference>
<dbReference type="GeneID" id="7834540"/>
<protein>
    <submittedName>
        <fullName evidence="3">Kelch motif protein</fullName>
    </submittedName>
</protein>
<dbReference type="KEGG" id="tet:TTHERM_00295960"/>
<gene>
    <name evidence="3" type="ORF">TTHERM_00295960</name>
</gene>
<proteinExistence type="predicted"/>
<keyword evidence="2" id="KW-0677">Repeat</keyword>
<dbReference type="RefSeq" id="XP_001013228.4">
    <property type="nucleotide sequence ID" value="XM_001013228.4"/>
</dbReference>
<evidence type="ECO:0000256" key="2">
    <source>
        <dbReference type="ARBA" id="ARBA00022737"/>
    </source>
</evidence>
<dbReference type="eggNOG" id="KOG0379">
    <property type="taxonomic scope" value="Eukaryota"/>
</dbReference>